<accession>A0A0X8G7Z2</accession>
<dbReference type="InterPro" id="IPR019734">
    <property type="entry name" value="TPR_rpt"/>
</dbReference>
<dbReference type="SUPFAM" id="SSF48452">
    <property type="entry name" value="TPR-like"/>
    <property type="match status" value="2"/>
</dbReference>
<dbReference type="Pfam" id="PF13181">
    <property type="entry name" value="TPR_8"/>
    <property type="match status" value="2"/>
</dbReference>
<reference evidence="1 2" key="2">
    <citation type="journal article" date="2016" name="Int. J. Syst. Evol. Microbiol.">
        <title>Lutibacter profundi sp. nov., isolated from a deep-sea hydrothermal system on the Arctic Mid-Ocean Ridge and emended description of the genus Lutibacter.</title>
        <authorList>
            <person name="Le Moine Bauer S."/>
            <person name="Roalkvam I."/>
            <person name="Steen I.H."/>
            <person name="Dahle H."/>
        </authorList>
    </citation>
    <scope>NUCLEOTIDE SEQUENCE [LARGE SCALE GENOMIC DNA]</scope>
    <source>
        <strain evidence="1 2">LP1</strain>
    </source>
</reference>
<reference evidence="2" key="1">
    <citation type="submission" date="2015-12" db="EMBL/GenBank/DDBJ databases">
        <title>Complete genome sequence of Lutibacter profundus strain LP1.</title>
        <authorList>
            <person name="Wissuwa J."/>
            <person name="Le Moine Bauer S."/>
            <person name="Stokke R."/>
            <person name="Dahle H."/>
            <person name="Steen I.H."/>
        </authorList>
    </citation>
    <scope>NUCLEOTIDE SEQUENCE [LARGE SCALE GENOMIC DNA]</scope>
    <source>
        <strain evidence="2">LP1</strain>
    </source>
</reference>
<dbReference type="Gene3D" id="1.25.40.10">
    <property type="entry name" value="Tetratricopeptide repeat domain"/>
    <property type="match status" value="2"/>
</dbReference>
<organism evidence="1 2">
    <name type="scientific">Lutibacter profundi</name>
    <dbReference type="NCBI Taxonomy" id="1622118"/>
    <lineage>
        <taxon>Bacteria</taxon>
        <taxon>Pseudomonadati</taxon>
        <taxon>Bacteroidota</taxon>
        <taxon>Flavobacteriia</taxon>
        <taxon>Flavobacteriales</taxon>
        <taxon>Flavobacteriaceae</taxon>
        <taxon>Lutibacter</taxon>
    </lineage>
</organism>
<sequence length="339" mass="40165">MVKIYRFYMVDVKELYIAHCMKNKKFENYLLVVIMLISNFSYAQKMDNIEEKNLNFQSYFFEALKQKAIKNYSKAIVNLEQCYEIDSLNIAVDFELSKNELLLKNYAEAIFFINKALEKEPKNSYLLKHKVAIYKAQRNFKDAIEIQKRVVEIQPNNIDELLLLYFQNKDYIKAEKLITEIEKKAFSTQRIKSLKKYLENIKLLKTTTNIKIKPSLKDIDIKILKVAYNQNKNYKILVEILKREVKNELFEALYNDSQQALELFPAQPYLYKMNGLALNKLRKYNEAINVLTLGIDFVIDNTIMEADFYEELSKSYKGLNNMNKALKFMQKAKDLRNQN</sequence>
<keyword evidence="2" id="KW-1185">Reference proteome</keyword>
<dbReference type="InterPro" id="IPR011990">
    <property type="entry name" value="TPR-like_helical_dom_sf"/>
</dbReference>
<dbReference type="STRING" id="1622118.Lupro_08790"/>
<evidence type="ECO:0008006" key="3">
    <source>
        <dbReference type="Google" id="ProtNLM"/>
    </source>
</evidence>
<dbReference type="Proteomes" id="UP000059672">
    <property type="component" value="Chromosome"/>
</dbReference>
<dbReference type="KEGG" id="lut:Lupro_08790"/>
<proteinExistence type="predicted"/>
<dbReference type="SMART" id="SM00028">
    <property type="entry name" value="TPR"/>
    <property type="match status" value="5"/>
</dbReference>
<evidence type="ECO:0000313" key="2">
    <source>
        <dbReference type="Proteomes" id="UP000059672"/>
    </source>
</evidence>
<dbReference type="AlphaFoldDB" id="A0A0X8G7Z2"/>
<dbReference type="EMBL" id="CP013355">
    <property type="protein sequence ID" value="AMC11348.1"/>
    <property type="molecule type" value="Genomic_DNA"/>
</dbReference>
<dbReference type="OrthoDB" id="1465784at2"/>
<name>A0A0X8G7Z2_9FLAO</name>
<protein>
    <recommendedName>
        <fullName evidence="3">Tetratricopeptide repeat protein</fullName>
    </recommendedName>
</protein>
<gene>
    <name evidence="1" type="ORF">Lupro_08790</name>
</gene>
<evidence type="ECO:0000313" key="1">
    <source>
        <dbReference type="EMBL" id="AMC11348.1"/>
    </source>
</evidence>
<dbReference type="RefSeq" id="WP_068208891.1">
    <property type="nucleotide sequence ID" value="NZ_CP013355.1"/>
</dbReference>